<dbReference type="PANTHER" id="PTHR43525:SF2">
    <property type="entry name" value="CYSTATHIONINE BETA-LYASE-RELATED"/>
    <property type="match status" value="1"/>
</dbReference>
<sequence>MTAPLDHATRKWSVPAGVVGAGIAESDLGTAPVITEALHHAIDSGLLTYLPDSADSAAREAFAGFAARRYGWDVDTDAVATIPDVLTGLTLALTHLVRPGAVVLPTPAYANFFPTLAGSGREVIEVPSRGRGHGFALDLDAIESALARGAAAVVLCHPHNPTGTVADRATLVALAAMAEHHGARVFSDEIHAPVVYDGARHVPFASVSTSAAHVAITATSASKGWNVPGLKAAQLVLTNPADRGVIAARALAPVHAGSVLGAVAAAHAYSPDGERWLDATVTTLEGNRDRLATALTTLPTRPLSVLPAATYLAWLEIGCTPEPDSCGAARLRRAGLATTPGEACGSGYAGFARFNFALLPDVLDVAIDRLLDALA</sequence>
<evidence type="ECO:0000313" key="8">
    <source>
        <dbReference type="Proteomes" id="UP001426770"/>
    </source>
</evidence>
<feature type="domain" description="Aminotransferase class I/classII large" evidence="6">
    <location>
        <begin position="27"/>
        <end position="370"/>
    </location>
</feature>
<dbReference type="Pfam" id="PF00155">
    <property type="entry name" value="Aminotran_1_2"/>
    <property type="match status" value="1"/>
</dbReference>
<dbReference type="InterPro" id="IPR051798">
    <property type="entry name" value="Class-II_PLP-Dep_Aminotrans"/>
</dbReference>
<gene>
    <name evidence="7" type="primary">metC</name>
    <name evidence="7" type="ORF">Lsed01_02058</name>
</gene>
<name>A0ABP9WIF9_9MICO</name>
<keyword evidence="4" id="KW-0456">Lyase</keyword>
<comment type="similarity">
    <text evidence="5">Belongs to the class-II pyridoxal-phosphate-dependent aminotransferase family. MalY/PatB cystathionine beta-lyase subfamily.</text>
</comment>
<comment type="cofactor">
    <cofactor evidence="1">
        <name>pyridoxal 5'-phosphate</name>
        <dbReference type="ChEBI" id="CHEBI:597326"/>
    </cofactor>
</comment>
<protein>
    <recommendedName>
        <fullName evidence="2">cysteine-S-conjugate beta-lyase</fullName>
        <ecNumber evidence="2">4.4.1.13</ecNumber>
    </recommendedName>
</protein>
<dbReference type="CDD" id="cd00609">
    <property type="entry name" value="AAT_like"/>
    <property type="match status" value="1"/>
</dbReference>
<dbReference type="RefSeq" id="WP_286216569.1">
    <property type="nucleotide sequence ID" value="NZ_AP027736.1"/>
</dbReference>
<keyword evidence="3" id="KW-0663">Pyridoxal phosphate</keyword>
<dbReference type="SUPFAM" id="SSF53383">
    <property type="entry name" value="PLP-dependent transferases"/>
    <property type="match status" value="1"/>
</dbReference>
<comment type="caution">
    <text evidence="7">The sequence shown here is derived from an EMBL/GenBank/DDBJ whole genome shotgun (WGS) entry which is preliminary data.</text>
</comment>
<evidence type="ECO:0000256" key="3">
    <source>
        <dbReference type="ARBA" id="ARBA00022898"/>
    </source>
</evidence>
<dbReference type="InterPro" id="IPR015422">
    <property type="entry name" value="PyrdxlP-dep_Trfase_small"/>
</dbReference>
<accession>A0ABP9WIF9</accession>
<dbReference type="EC" id="4.4.1.13" evidence="2"/>
<reference evidence="7 8" key="1">
    <citation type="submission" date="2024-02" db="EMBL/GenBank/DDBJ databases">
        <title>Lysinimicrobium sediminis NBRC 112286.</title>
        <authorList>
            <person name="Ichikawa N."/>
            <person name="Katano-Makiyama Y."/>
            <person name="Hidaka K."/>
        </authorList>
    </citation>
    <scope>NUCLEOTIDE SEQUENCE [LARGE SCALE GENOMIC DNA]</scope>
    <source>
        <strain evidence="7 8">NBRC 112286</strain>
    </source>
</reference>
<evidence type="ECO:0000256" key="4">
    <source>
        <dbReference type="ARBA" id="ARBA00023239"/>
    </source>
</evidence>
<evidence type="ECO:0000256" key="2">
    <source>
        <dbReference type="ARBA" id="ARBA00012224"/>
    </source>
</evidence>
<evidence type="ECO:0000256" key="5">
    <source>
        <dbReference type="ARBA" id="ARBA00037974"/>
    </source>
</evidence>
<evidence type="ECO:0000313" key="7">
    <source>
        <dbReference type="EMBL" id="GAA5519607.1"/>
    </source>
</evidence>
<keyword evidence="8" id="KW-1185">Reference proteome</keyword>
<dbReference type="Gene3D" id="3.90.1150.10">
    <property type="entry name" value="Aspartate Aminotransferase, domain 1"/>
    <property type="match status" value="1"/>
</dbReference>
<dbReference type="PANTHER" id="PTHR43525">
    <property type="entry name" value="PROTEIN MALY"/>
    <property type="match status" value="1"/>
</dbReference>
<dbReference type="EMBL" id="BAABRR010000011">
    <property type="protein sequence ID" value="GAA5519607.1"/>
    <property type="molecule type" value="Genomic_DNA"/>
</dbReference>
<dbReference type="InterPro" id="IPR004839">
    <property type="entry name" value="Aminotransferase_I/II_large"/>
</dbReference>
<dbReference type="Gene3D" id="3.40.640.10">
    <property type="entry name" value="Type I PLP-dependent aspartate aminotransferase-like (Major domain)"/>
    <property type="match status" value="1"/>
</dbReference>
<evidence type="ECO:0000256" key="1">
    <source>
        <dbReference type="ARBA" id="ARBA00001933"/>
    </source>
</evidence>
<dbReference type="Proteomes" id="UP001426770">
    <property type="component" value="Unassembled WGS sequence"/>
</dbReference>
<dbReference type="InterPro" id="IPR015424">
    <property type="entry name" value="PyrdxlP-dep_Trfase"/>
</dbReference>
<dbReference type="InterPro" id="IPR015421">
    <property type="entry name" value="PyrdxlP-dep_Trfase_major"/>
</dbReference>
<organism evidence="7 8">
    <name type="scientific">Demequina sediminis</name>
    <dbReference type="NCBI Taxonomy" id="1930058"/>
    <lineage>
        <taxon>Bacteria</taxon>
        <taxon>Bacillati</taxon>
        <taxon>Actinomycetota</taxon>
        <taxon>Actinomycetes</taxon>
        <taxon>Micrococcales</taxon>
        <taxon>Demequinaceae</taxon>
        <taxon>Demequina</taxon>
    </lineage>
</organism>
<proteinExistence type="inferred from homology"/>
<evidence type="ECO:0000259" key="6">
    <source>
        <dbReference type="Pfam" id="PF00155"/>
    </source>
</evidence>